<feature type="transmembrane region" description="Helical" evidence="6">
    <location>
        <begin position="292"/>
        <end position="316"/>
    </location>
</feature>
<evidence type="ECO:0000256" key="2">
    <source>
        <dbReference type="ARBA" id="ARBA00022475"/>
    </source>
</evidence>
<sequence>MIHALRQRFLGDEQSRFTSGVVLAALLLVAPFLLGPVKTAVLIEVLLFAIFATAFNLLYGYTGLLSFGHAMFVAVSAYAAAKFFRTIGPALGFDQLFGGVSVLMTFAGAIVTGVVLATVLAVLVGYLSVKLEEIYFAMITLSFSMAIYVVINQDISGQVGELLGLGGLLATNGSDGLTIPYSATGQVDLFGFSFQLMNITSYNTFYFIVLLFFAGAMYTIWRITRSPFGEVCTAIRENPERARALGIDVTRHSWATFVISGAFSGLMGALYAPLLSNVSPGLAYWSFSAEPVIMTVIGGPYSFLGPLAGSFLYEVLRWFISQVPALEAHWQLVFGFILLLAVLFFENGAAGGLERLRARLFGEDGEETGE</sequence>
<evidence type="ECO:0000256" key="4">
    <source>
        <dbReference type="ARBA" id="ARBA00022989"/>
    </source>
</evidence>
<dbReference type="InterPro" id="IPR001851">
    <property type="entry name" value="ABC_transp_permease"/>
</dbReference>
<evidence type="ECO:0000313" key="8">
    <source>
        <dbReference type="Proteomes" id="UP001596447"/>
    </source>
</evidence>
<dbReference type="AlphaFoldDB" id="A0ABD5Z8G4"/>
<comment type="caution">
    <text evidence="7">The sequence shown here is derived from an EMBL/GenBank/DDBJ whole genome shotgun (WGS) entry which is preliminary data.</text>
</comment>
<dbReference type="CDD" id="cd06581">
    <property type="entry name" value="TM_PBP1_LivM_like"/>
    <property type="match status" value="1"/>
</dbReference>
<feature type="transmembrane region" description="Helical" evidence="6">
    <location>
        <begin position="17"/>
        <end position="34"/>
    </location>
</feature>
<dbReference type="PANTHER" id="PTHR30482">
    <property type="entry name" value="HIGH-AFFINITY BRANCHED-CHAIN AMINO ACID TRANSPORT SYSTEM PERMEASE"/>
    <property type="match status" value="1"/>
</dbReference>
<feature type="transmembrane region" description="Helical" evidence="6">
    <location>
        <begin position="96"/>
        <end position="128"/>
    </location>
</feature>
<proteinExistence type="predicted"/>
<keyword evidence="8" id="KW-1185">Reference proteome</keyword>
<keyword evidence="2" id="KW-1003">Cell membrane</keyword>
<evidence type="ECO:0000256" key="6">
    <source>
        <dbReference type="SAM" id="Phobius"/>
    </source>
</evidence>
<dbReference type="GO" id="GO:0005886">
    <property type="term" value="C:plasma membrane"/>
    <property type="evidence" value="ECO:0007669"/>
    <property type="project" value="UniProtKB-SubCell"/>
</dbReference>
<evidence type="ECO:0000256" key="5">
    <source>
        <dbReference type="ARBA" id="ARBA00023136"/>
    </source>
</evidence>
<name>A0ABD5Z8G4_9EURY</name>
<feature type="transmembrane region" description="Helical" evidence="6">
    <location>
        <begin position="67"/>
        <end position="84"/>
    </location>
</feature>
<feature type="transmembrane region" description="Helical" evidence="6">
    <location>
        <begin position="328"/>
        <end position="345"/>
    </location>
</feature>
<dbReference type="RefSeq" id="WP_279528227.1">
    <property type="nucleotide sequence ID" value="NZ_CP122312.1"/>
</dbReference>
<accession>A0ABD5Z8G4</accession>
<protein>
    <submittedName>
        <fullName evidence="7">Branched-chain amino acid ABC transporter permease</fullName>
    </submittedName>
</protein>
<feature type="transmembrane region" description="Helical" evidence="6">
    <location>
        <begin position="203"/>
        <end position="221"/>
    </location>
</feature>
<gene>
    <name evidence="7" type="ORF">ACFQJ9_19090</name>
</gene>
<dbReference type="PANTHER" id="PTHR30482:SF17">
    <property type="entry name" value="ABC TRANSPORTER ATP-BINDING PROTEIN"/>
    <property type="match status" value="1"/>
</dbReference>
<dbReference type="InterPro" id="IPR043428">
    <property type="entry name" value="LivM-like"/>
</dbReference>
<keyword evidence="5 6" id="KW-0472">Membrane</keyword>
<dbReference type="Proteomes" id="UP001596447">
    <property type="component" value="Unassembled WGS sequence"/>
</dbReference>
<dbReference type="EMBL" id="JBHTAR010000011">
    <property type="protein sequence ID" value="MFC7201483.1"/>
    <property type="molecule type" value="Genomic_DNA"/>
</dbReference>
<feature type="transmembrane region" description="Helical" evidence="6">
    <location>
        <begin position="253"/>
        <end position="272"/>
    </location>
</feature>
<reference evidence="7 8" key="1">
    <citation type="journal article" date="2019" name="Int. J. Syst. Evol. Microbiol.">
        <title>The Global Catalogue of Microorganisms (GCM) 10K type strain sequencing project: providing services to taxonomists for standard genome sequencing and annotation.</title>
        <authorList>
            <consortium name="The Broad Institute Genomics Platform"/>
            <consortium name="The Broad Institute Genome Sequencing Center for Infectious Disease"/>
            <person name="Wu L."/>
            <person name="Ma J."/>
        </authorList>
    </citation>
    <scope>NUCLEOTIDE SEQUENCE [LARGE SCALE GENOMIC DNA]</scope>
    <source>
        <strain evidence="7 8">XZGYJ-43</strain>
    </source>
</reference>
<evidence type="ECO:0000256" key="1">
    <source>
        <dbReference type="ARBA" id="ARBA00004651"/>
    </source>
</evidence>
<comment type="subcellular location">
    <subcellularLocation>
        <location evidence="1">Cell membrane</location>
        <topology evidence="1">Multi-pass membrane protein</topology>
    </subcellularLocation>
</comment>
<dbReference type="Pfam" id="PF02653">
    <property type="entry name" value="BPD_transp_2"/>
    <property type="match status" value="1"/>
</dbReference>
<evidence type="ECO:0000256" key="3">
    <source>
        <dbReference type="ARBA" id="ARBA00022692"/>
    </source>
</evidence>
<organism evidence="7 8">
    <name type="scientific">Halospeciosus flavus</name>
    <dbReference type="NCBI Taxonomy" id="3032283"/>
    <lineage>
        <taxon>Archaea</taxon>
        <taxon>Methanobacteriati</taxon>
        <taxon>Methanobacteriota</taxon>
        <taxon>Stenosarchaea group</taxon>
        <taxon>Halobacteria</taxon>
        <taxon>Halobacteriales</taxon>
        <taxon>Halobacteriaceae</taxon>
        <taxon>Halospeciosus</taxon>
    </lineage>
</organism>
<keyword evidence="3 6" id="KW-0812">Transmembrane</keyword>
<keyword evidence="4 6" id="KW-1133">Transmembrane helix</keyword>
<evidence type="ECO:0000313" key="7">
    <source>
        <dbReference type="EMBL" id="MFC7201483.1"/>
    </source>
</evidence>
<feature type="transmembrane region" description="Helical" evidence="6">
    <location>
        <begin position="134"/>
        <end position="151"/>
    </location>
</feature>